<dbReference type="InterPro" id="IPR025558">
    <property type="entry name" value="DUF4283"/>
</dbReference>
<dbReference type="Proteomes" id="UP001289374">
    <property type="component" value="Unassembled WGS sequence"/>
</dbReference>
<organism evidence="2 3">
    <name type="scientific">Sesamum angolense</name>
    <dbReference type="NCBI Taxonomy" id="2727404"/>
    <lineage>
        <taxon>Eukaryota</taxon>
        <taxon>Viridiplantae</taxon>
        <taxon>Streptophyta</taxon>
        <taxon>Embryophyta</taxon>
        <taxon>Tracheophyta</taxon>
        <taxon>Spermatophyta</taxon>
        <taxon>Magnoliopsida</taxon>
        <taxon>eudicotyledons</taxon>
        <taxon>Gunneridae</taxon>
        <taxon>Pentapetalae</taxon>
        <taxon>asterids</taxon>
        <taxon>lamiids</taxon>
        <taxon>Lamiales</taxon>
        <taxon>Pedaliaceae</taxon>
        <taxon>Sesamum</taxon>
    </lineage>
</organism>
<dbReference type="Pfam" id="PF14111">
    <property type="entry name" value="DUF4283"/>
    <property type="match status" value="1"/>
</dbReference>
<gene>
    <name evidence="2" type="ORF">Sango_2758900</name>
</gene>
<dbReference type="AlphaFoldDB" id="A0AAE1T807"/>
<name>A0AAE1T807_9LAMI</name>
<accession>A0AAE1T807</accession>
<sequence length="395" mass="43857">MMTPWASHRTVRGCGLKRFDCRALRIQKFDAAHHADAMTATSIDVEVALLPPRPNHAPLDTPCAWALPPCVDVWALSPSILAVSIVNPPSVDSMLGLNGPSHHSRRRWLVLLRCHGIECSCHSNTQPQLHCPRRSSGLSRRPPLLRRSHCLNCLLATSNEFFFFQFKTVAAMEDVIEGGPWLYLGQPIVLRKWEPGMGLRKLKHTEVPVWIKLRHLPVELWTTEGLSTVASGIGQPLYSDAITRACTRLDFDRVDVEYEWLPPKCTGCSSLGHSTKECPLSKPTKPAVSIYVRKAMSITPAAPELKLREQVQAAPVSEEIDPETEVDRVSEEMPGHGRDKGKEIVLFNAFDLLRVTDDDLDGSSRGPNKCSPSDVSPCSIQRYGMLQDFLPSGGH</sequence>
<dbReference type="PANTHER" id="PTHR31286:SF180">
    <property type="entry name" value="OS10G0362600 PROTEIN"/>
    <property type="match status" value="1"/>
</dbReference>
<comment type="caution">
    <text evidence="2">The sequence shown here is derived from an EMBL/GenBank/DDBJ whole genome shotgun (WGS) entry which is preliminary data.</text>
</comment>
<protein>
    <recommendedName>
        <fullName evidence="1">DUF4283 domain-containing protein</fullName>
    </recommendedName>
</protein>
<proteinExistence type="predicted"/>
<reference evidence="2" key="1">
    <citation type="submission" date="2020-06" db="EMBL/GenBank/DDBJ databases">
        <authorList>
            <person name="Li T."/>
            <person name="Hu X."/>
            <person name="Zhang T."/>
            <person name="Song X."/>
            <person name="Zhang H."/>
            <person name="Dai N."/>
            <person name="Sheng W."/>
            <person name="Hou X."/>
            <person name="Wei L."/>
        </authorList>
    </citation>
    <scope>NUCLEOTIDE SEQUENCE</scope>
    <source>
        <strain evidence="2">K16</strain>
        <tissue evidence="2">Leaf</tissue>
    </source>
</reference>
<keyword evidence="3" id="KW-1185">Reference proteome</keyword>
<evidence type="ECO:0000259" key="1">
    <source>
        <dbReference type="Pfam" id="PF14111"/>
    </source>
</evidence>
<dbReference type="InterPro" id="IPR040256">
    <property type="entry name" value="At4g02000-like"/>
</dbReference>
<dbReference type="PANTHER" id="PTHR31286">
    <property type="entry name" value="GLYCINE-RICH CELL WALL STRUCTURAL PROTEIN 1.8-LIKE"/>
    <property type="match status" value="1"/>
</dbReference>
<feature type="domain" description="DUF4283" evidence="1">
    <location>
        <begin position="158"/>
        <end position="198"/>
    </location>
</feature>
<reference evidence="2" key="2">
    <citation type="journal article" date="2024" name="Plant">
        <title>Genomic evolution and insights into agronomic trait innovations of Sesamum species.</title>
        <authorList>
            <person name="Miao H."/>
            <person name="Wang L."/>
            <person name="Qu L."/>
            <person name="Liu H."/>
            <person name="Sun Y."/>
            <person name="Le M."/>
            <person name="Wang Q."/>
            <person name="Wei S."/>
            <person name="Zheng Y."/>
            <person name="Lin W."/>
            <person name="Duan Y."/>
            <person name="Cao H."/>
            <person name="Xiong S."/>
            <person name="Wang X."/>
            <person name="Wei L."/>
            <person name="Li C."/>
            <person name="Ma Q."/>
            <person name="Ju M."/>
            <person name="Zhao R."/>
            <person name="Li G."/>
            <person name="Mu C."/>
            <person name="Tian Q."/>
            <person name="Mei H."/>
            <person name="Zhang T."/>
            <person name="Gao T."/>
            <person name="Zhang H."/>
        </authorList>
    </citation>
    <scope>NUCLEOTIDE SEQUENCE</scope>
    <source>
        <strain evidence="2">K16</strain>
    </source>
</reference>
<evidence type="ECO:0000313" key="2">
    <source>
        <dbReference type="EMBL" id="KAK4383610.1"/>
    </source>
</evidence>
<evidence type="ECO:0000313" key="3">
    <source>
        <dbReference type="Proteomes" id="UP001289374"/>
    </source>
</evidence>
<dbReference type="EMBL" id="JACGWL010000542">
    <property type="protein sequence ID" value="KAK4383610.1"/>
    <property type="molecule type" value="Genomic_DNA"/>
</dbReference>